<keyword evidence="1" id="KW-0472">Membrane</keyword>
<accession>A0A1A8JZD7</accession>
<keyword evidence="1" id="KW-0812">Transmembrane</keyword>
<name>A0A1A8JZD7_NOTKU</name>
<reference evidence="2" key="2">
    <citation type="submission" date="2016-06" db="EMBL/GenBank/DDBJ databases">
        <title>The genome of a short-lived fish provides insights into sex chromosome evolution and the genetic control of aging.</title>
        <authorList>
            <person name="Reichwald K."/>
            <person name="Felder M."/>
            <person name="Petzold A."/>
            <person name="Koch P."/>
            <person name="Groth M."/>
            <person name="Platzer M."/>
        </authorList>
    </citation>
    <scope>NUCLEOTIDE SEQUENCE</scope>
    <source>
        <tissue evidence="2">Brain</tissue>
    </source>
</reference>
<proteinExistence type="predicted"/>
<feature type="transmembrane region" description="Helical" evidence="1">
    <location>
        <begin position="37"/>
        <end position="53"/>
    </location>
</feature>
<evidence type="ECO:0000313" key="2">
    <source>
        <dbReference type="EMBL" id="SBR25495.1"/>
    </source>
</evidence>
<keyword evidence="1" id="KW-1133">Transmembrane helix</keyword>
<feature type="non-terminal residue" evidence="2">
    <location>
        <position position="69"/>
    </location>
</feature>
<feature type="transmembrane region" description="Helical" evidence="1">
    <location>
        <begin position="15"/>
        <end position="31"/>
    </location>
</feature>
<evidence type="ECO:0000256" key="1">
    <source>
        <dbReference type="SAM" id="Phobius"/>
    </source>
</evidence>
<organism evidence="2">
    <name type="scientific">Nothobranchius kuhntae</name>
    <name type="common">Beira killifish</name>
    <dbReference type="NCBI Taxonomy" id="321403"/>
    <lineage>
        <taxon>Eukaryota</taxon>
        <taxon>Metazoa</taxon>
        <taxon>Chordata</taxon>
        <taxon>Craniata</taxon>
        <taxon>Vertebrata</taxon>
        <taxon>Euteleostomi</taxon>
        <taxon>Actinopterygii</taxon>
        <taxon>Neopterygii</taxon>
        <taxon>Teleostei</taxon>
        <taxon>Neoteleostei</taxon>
        <taxon>Acanthomorphata</taxon>
        <taxon>Ovalentaria</taxon>
        <taxon>Atherinomorphae</taxon>
        <taxon>Cyprinodontiformes</taxon>
        <taxon>Nothobranchiidae</taxon>
        <taxon>Nothobranchius</taxon>
    </lineage>
</organism>
<reference evidence="2" key="1">
    <citation type="submission" date="2016-05" db="EMBL/GenBank/DDBJ databases">
        <authorList>
            <person name="Lavstsen T."/>
            <person name="Jespersen J.S."/>
        </authorList>
    </citation>
    <scope>NUCLEOTIDE SEQUENCE</scope>
    <source>
        <tissue evidence="2">Brain</tissue>
    </source>
</reference>
<feature type="non-terminal residue" evidence="2">
    <location>
        <position position="1"/>
    </location>
</feature>
<sequence length="69" mass="8528">ITMLFKTPNTKKTQWNLLTMTSFIGFCYLTVHHEKWRIFWSLNATFYITQLLLSSRWIKFRVRIEEELR</sequence>
<gene>
    <name evidence="2" type="primary">Nfu_g_1_025366</name>
</gene>
<dbReference type="EMBL" id="HAEE01005475">
    <property type="protein sequence ID" value="SBR25495.1"/>
    <property type="molecule type" value="Transcribed_RNA"/>
</dbReference>
<protein>
    <submittedName>
        <fullName evidence="2">Uncharacterized protein</fullName>
    </submittedName>
</protein>
<dbReference type="AlphaFoldDB" id="A0A1A8JZD7"/>